<feature type="region of interest" description="Disordered" evidence="3">
    <location>
        <begin position="302"/>
        <end position="324"/>
    </location>
</feature>
<dbReference type="AlphaFoldDB" id="A0A0C6P1K8"/>
<evidence type="ECO:0000256" key="3">
    <source>
        <dbReference type="SAM" id="MobiDB-lite"/>
    </source>
</evidence>
<dbReference type="SMART" id="SM00342">
    <property type="entry name" value="HTH_ARAC"/>
    <property type="match status" value="1"/>
</dbReference>
<dbReference type="Pfam" id="PF06719">
    <property type="entry name" value="AraC_N"/>
    <property type="match status" value="1"/>
</dbReference>
<name>A0A0C6P1K8_BORBO</name>
<proteinExistence type="predicted"/>
<reference evidence="5 6" key="1">
    <citation type="journal article" date="2012" name="BMC Genomics">
        <title>Comparative genomics of the classical Bordetella subspecies: the evolution and exchange of virulence-associated diversity amongst closely related pathogens.</title>
        <authorList>
            <person name="Park J."/>
            <person name="Zhang Y."/>
            <person name="Buboltz A.M."/>
            <person name="Zhang X."/>
            <person name="Schuster S.C."/>
            <person name="Ahuja U."/>
            <person name="Liu M."/>
            <person name="Miller J.F."/>
            <person name="Sebaihia M."/>
            <person name="Bentley S.D."/>
            <person name="Parkhill J."/>
            <person name="Harvill E.T."/>
        </authorList>
    </citation>
    <scope>NUCLEOTIDE SEQUENCE [LARGE SCALE GENOMIC DNA]</scope>
    <source>
        <strain evidence="5 6">253</strain>
    </source>
</reference>
<dbReference type="RefSeq" id="WP_003812185.1">
    <property type="nucleotide sequence ID" value="NC_019382.1"/>
</dbReference>
<dbReference type="HOGENOM" id="CLU_000445_100_0_4"/>
<evidence type="ECO:0000256" key="2">
    <source>
        <dbReference type="ARBA" id="ARBA00023163"/>
    </source>
</evidence>
<dbReference type="PANTHER" id="PTHR43436">
    <property type="entry name" value="ARAC-FAMILY TRANSCRIPTIONAL REGULATOR"/>
    <property type="match status" value="1"/>
</dbReference>
<dbReference type="InterPro" id="IPR009594">
    <property type="entry name" value="Tscrpt_reg_HTH_AraC_N"/>
</dbReference>
<evidence type="ECO:0000313" key="6">
    <source>
        <dbReference type="Proteomes" id="UP000007564"/>
    </source>
</evidence>
<accession>A0A0C6P1K8</accession>
<feature type="domain" description="HTH araC/xylS-type" evidence="4">
    <location>
        <begin position="202"/>
        <end position="300"/>
    </location>
</feature>
<dbReference type="InterPro" id="IPR009057">
    <property type="entry name" value="Homeodomain-like_sf"/>
</dbReference>
<organism evidence="5 6">
    <name type="scientific">Bordetella bronchiseptica 253</name>
    <dbReference type="NCBI Taxonomy" id="568707"/>
    <lineage>
        <taxon>Bacteria</taxon>
        <taxon>Pseudomonadati</taxon>
        <taxon>Pseudomonadota</taxon>
        <taxon>Betaproteobacteria</taxon>
        <taxon>Burkholderiales</taxon>
        <taxon>Alcaligenaceae</taxon>
        <taxon>Bordetella</taxon>
    </lineage>
</organism>
<keyword evidence="1" id="KW-0805">Transcription regulation</keyword>
<dbReference type="Proteomes" id="UP000007564">
    <property type="component" value="Chromosome"/>
</dbReference>
<dbReference type="GeneID" id="56478535"/>
<dbReference type="Gene3D" id="1.10.10.60">
    <property type="entry name" value="Homeodomain-like"/>
    <property type="match status" value="1"/>
</dbReference>
<dbReference type="KEGG" id="bbh:BN112_0240"/>
<evidence type="ECO:0000313" key="5">
    <source>
        <dbReference type="EMBL" id="CCJ52158.1"/>
    </source>
</evidence>
<dbReference type="GO" id="GO:0043565">
    <property type="term" value="F:sequence-specific DNA binding"/>
    <property type="evidence" value="ECO:0007669"/>
    <property type="project" value="InterPro"/>
</dbReference>
<protein>
    <submittedName>
        <fullName evidence="5">Putative araC-family transcriptional regulator</fullName>
    </submittedName>
</protein>
<dbReference type="SUPFAM" id="SSF46689">
    <property type="entry name" value="Homeodomain-like"/>
    <property type="match status" value="2"/>
</dbReference>
<dbReference type="PANTHER" id="PTHR43436:SF1">
    <property type="entry name" value="TRANSCRIPTIONAL REGULATORY PROTEIN"/>
    <property type="match status" value="1"/>
</dbReference>
<dbReference type="PROSITE" id="PS01124">
    <property type="entry name" value="HTH_ARAC_FAMILY_2"/>
    <property type="match status" value="1"/>
</dbReference>
<dbReference type="EMBL" id="HE965806">
    <property type="protein sequence ID" value="CCJ52158.1"/>
    <property type="molecule type" value="Genomic_DNA"/>
</dbReference>
<evidence type="ECO:0000259" key="4">
    <source>
        <dbReference type="PROSITE" id="PS01124"/>
    </source>
</evidence>
<dbReference type="GO" id="GO:0003700">
    <property type="term" value="F:DNA-binding transcription factor activity"/>
    <property type="evidence" value="ECO:0007669"/>
    <property type="project" value="InterPro"/>
</dbReference>
<keyword evidence="2" id="KW-0804">Transcription</keyword>
<evidence type="ECO:0000256" key="1">
    <source>
        <dbReference type="ARBA" id="ARBA00023015"/>
    </source>
</evidence>
<dbReference type="OrthoDB" id="34150at2"/>
<sequence length="324" mass="35184">MSALPDSPSASPPPRHDELASLIERHTPADGSTATALPGLNFYRSSSPTELNVSFYRPSLALLAQGAKRVQLGDDVYEYDTSHYLLTSFDLPVASRVTLATPGTPYLCFALDLDPHRIAGLISELGAPPAGQPLRRGLTLARLTEPLLDAVLRLARLLDTPADIPVLAPLIEREIHYRLLSGPMGGRLRHIARAEGTALQIARAIDWLRRHYAQPLRVEHLATTVNMSVSSLHHHFKAVTALSPLQYQKQLRLHEARRLMVAETLDAGAAAHRVGYESASQFSREYSRLYGAPPLRDAARLRGTAPADAQSPGLARASASATVS</sequence>
<dbReference type="Pfam" id="PF12833">
    <property type="entry name" value="HTH_18"/>
    <property type="match status" value="1"/>
</dbReference>
<gene>
    <name evidence="5" type="ORF">BN112_0240</name>
</gene>
<dbReference type="InterPro" id="IPR018060">
    <property type="entry name" value="HTH_AraC"/>
</dbReference>